<dbReference type="PANTHER" id="PTHR32243:SF18">
    <property type="entry name" value="INNER MEMBRANE ABC TRANSPORTER PERMEASE PROTEIN YCJP"/>
    <property type="match status" value="1"/>
</dbReference>
<dbReference type="InterPro" id="IPR035906">
    <property type="entry name" value="MetI-like_sf"/>
</dbReference>
<dbReference type="PATRIC" id="fig|1684.5.peg.574"/>
<evidence type="ECO:0000313" key="10">
    <source>
        <dbReference type="Proteomes" id="UP000033567"/>
    </source>
</evidence>
<protein>
    <submittedName>
        <fullName evidence="9">Putative sugar ABC transporter, permease component</fullName>
    </submittedName>
</protein>
<accession>A0A0F4KZ69</accession>
<comment type="similarity">
    <text evidence="7">Belongs to the binding-protein-dependent transport system permease family.</text>
</comment>
<keyword evidence="5 7" id="KW-1133">Transmembrane helix</keyword>
<comment type="subcellular location">
    <subcellularLocation>
        <location evidence="1 7">Cell membrane</location>
        <topology evidence="1 7">Multi-pass membrane protein</topology>
    </subcellularLocation>
</comment>
<dbReference type="PANTHER" id="PTHR32243">
    <property type="entry name" value="MALTOSE TRANSPORT SYSTEM PERMEASE-RELATED"/>
    <property type="match status" value="1"/>
</dbReference>
<keyword evidence="2 7" id="KW-0813">Transport</keyword>
<dbReference type="Proteomes" id="UP000033567">
    <property type="component" value="Unassembled WGS sequence"/>
</dbReference>
<dbReference type="GO" id="GO:0005886">
    <property type="term" value="C:plasma membrane"/>
    <property type="evidence" value="ECO:0007669"/>
    <property type="project" value="UniProtKB-SubCell"/>
</dbReference>
<feature type="domain" description="ABC transmembrane type-1" evidence="8">
    <location>
        <begin position="78"/>
        <end position="270"/>
    </location>
</feature>
<feature type="transmembrane region" description="Helical" evidence="7">
    <location>
        <begin position="78"/>
        <end position="103"/>
    </location>
</feature>
<evidence type="ECO:0000313" key="9">
    <source>
        <dbReference type="EMBL" id="KJY51730.1"/>
    </source>
</evidence>
<sequence length="286" mass="31512">MKTEATLDPRMNAPHRYDWMKLAAAVLTALIGFLFAAPMLWLLVASFNTHATLSSFNLGFSFQNFVKVFNMQTFGLPIVNSLIISIGTSVLVVTFSVLAAYPLSRFRSKTTNRTVNAILFASCLPITAMMVPVYGIFVQLHLIDSLTGTVLFMTACGLPQGIFMMKNFMDSVPVTLEEAAWVDGATRMQALFHVVVPLMVPSLLVIFISEFAGNWGNFFVPFMLLMSPDKEPAAVSIYTFFGQHGTVAYGQLAAFSLLYSIPILIIYEVTNRYIGNQTLLAGAVKE</sequence>
<feature type="transmembrane region" description="Helical" evidence="7">
    <location>
        <begin position="190"/>
        <end position="209"/>
    </location>
</feature>
<dbReference type="RefSeq" id="WP_045935206.1">
    <property type="nucleotide sequence ID" value="NZ_KQ033885.1"/>
</dbReference>
<dbReference type="PROSITE" id="PS50928">
    <property type="entry name" value="ABC_TM1"/>
    <property type="match status" value="1"/>
</dbReference>
<dbReference type="InterPro" id="IPR050901">
    <property type="entry name" value="BP-dep_ABC_trans_perm"/>
</dbReference>
<evidence type="ECO:0000256" key="4">
    <source>
        <dbReference type="ARBA" id="ARBA00022692"/>
    </source>
</evidence>
<feature type="transmembrane region" description="Helical" evidence="7">
    <location>
        <begin position="149"/>
        <end position="169"/>
    </location>
</feature>
<dbReference type="InterPro" id="IPR000515">
    <property type="entry name" value="MetI-like"/>
</dbReference>
<organism evidence="9 10">
    <name type="scientific">Bifidobacterium mellis</name>
    <dbReference type="NCBI Taxonomy" id="1293823"/>
    <lineage>
        <taxon>Bacteria</taxon>
        <taxon>Bacillati</taxon>
        <taxon>Actinomycetota</taxon>
        <taxon>Actinomycetes</taxon>
        <taxon>Bifidobacteriales</taxon>
        <taxon>Bifidobacteriaceae</taxon>
        <taxon>Bifidobacterium</taxon>
    </lineage>
</organism>
<evidence type="ECO:0000256" key="2">
    <source>
        <dbReference type="ARBA" id="ARBA00022448"/>
    </source>
</evidence>
<feature type="transmembrane region" description="Helical" evidence="7">
    <location>
        <begin position="248"/>
        <end position="267"/>
    </location>
</feature>
<feature type="transmembrane region" description="Helical" evidence="7">
    <location>
        <begin position="21"/>
        <end position="44"/>
    </location>
</feature>
<dbReference type="Pfam" id="PF00528">
    <property type="entry name" value="BPD_transp_1"/>
    <property type="match status" value="1"/>
</dbReference>
<dbReference type="CDD" id="cd06261">
    <property type="entry name" value="TM_PBP2"/>
    <property type="match status" value="1"/>
</dbReference>
<dbReference type="EMBL" id="JWMF01000004">
    <property type="protein sequence ID" value="KJY51730.1"/>
    <property type="molecule type" value="Genomic_DNA"/>
</dbReference>
<keyword evidence="10" id="KW-1185">Reference proteome</keyword>
<dbReference type="AlphaFoldDB" id="A0A0F4KZ69"/>
<name>A0A0F4KZ69_9BIFI</name>
<proteinExistence type="inferred from homology"/>
<keyword evidence="4 7" id="KW-0812">Transmembrane</keyword>
<dbReference type="Gene3D" id="1.10.3720.10">
    <property type="entry name" value="MetI-like"/>
    <property type="match status" value="1"/>
</dbReference>
<evidence type="ECO:0000259" key="8">
    <source>
        <dbReference type="PROSITE" id="PS50928"/>
    </source>
</evidence>
<evidence type="ECO:0000256" key="6">
    <source>
        <dbReference type="ARBA" id="ARBA00023136"/>
    </source>
</evidence>
<evidence type="ECO:0000256" key="1">
    <source>
        <dbReference type="ARBA" id="ARBA00004651"/>
    </source>
</evidence>
<comment type="caution">
    <text evidence="9">The sequence shown here is derived from an EMBL/GenBank/DDBJ whole genome shotgun (WGS) entry which is preliminary data.</text>
</comment>
<keyword evidence="6 7" id="KW-0472">Membrane</keyword>
<gene>
    <name evidence="9" type="ORF">JF70_05440</name>
</gene>
<evidence type="ECO:0000256" key="7">
    <source>
        <dbReference type="RuleBase" id="RU363032"/>
    </source>
</evidence>
<evidence type="ECO:0000256" key="3">
    <source>
        <dbReference type="ARBA" id="ARBA00022475"/>
    </source>
</evidence>
<dbReference type="SUPFAM" id="SSF161098">
    <property type="entry name" value="MetI-like"/>
    <property type="match status" value="1"/>
</dbReference>
<dbReference type="GO" id="GO:0055085">
    <property type="term" value="P:transmembrane transport"/>
    <property type="evidence" value="ECO:0007669"/>
    <property type="project" value="InterPro"/>
</dbReference>
<evidence type="ECO:0000256" key="5">
    <source>
        <dbReference type="ARBA" id="ARBA00022989"/>
    </source>
</evidence>
<reference evidence="9 10" key="1">
    <citation type="submission" date="2014-12" db="EMBL/GenBank/DDBJ databases">
        <title>Comparative genomics of the lactic acid bacteria isolated from the honey bee gut.</title>
        <authorList>
            <person name="Ellegaard K.M."/>
            <person name="Tamarit D."/>
            <person name="Javelind E."/>
            <person name="Olofsson T."/>
            <person name="Andersson S.G."/>
            <person name="Vasquez A."/>
        </authorList>
    </citation>
    <scope>NUCLEOTIDE SEQUENCE [LARGE SCALE GENOMIC DNA]</scope>
    <source>
        <strain evidence="9 10">Bin7</strain>
    </source>
</reference>
<feature type="transmembrane region" description="Helical" evidence="7">
    <location>
        <begin position="115"/>
        <end position="137"/>
    </location>
</feature>
<keyword evidence="3" id="KW-1003">Cell membrane</keyword>